<protein>
    <submittedName>
        <fullName evidence="14">ZN880 protein</fullName>
    </submittedName>
</protein>
<dbReference type="InterPro" id="IPR013087">
    <property type="entry name" value="Znf_C2H2_type"/>
</dbReference>
<reference evidence="14 15" key="1">
    <citation type="submission" date="2019-09" db="EMBL/GenBank/DDBJ databases">
        <title>Bird 10,000 Genomes (B10K) Project - Family phase.</title>
        <authorList>
            <person name="Zhang G."/>
        </authorList>
    </citation>
    <scope>NUCLEOTIDE SEQUENCE [LARGE SCALE GENOMIC DNA]</scope>
    <source>
        <strain evidence="14">B10K-CU-031-20</strain>
    </source>
</reference>
<dbReference type="EMBL" id="VWYW01000463">
    <property type="protein sequence ID" value="NXF10082.1"/>
    <property type="molecule type" value="Genomic_DNA"/>
</dbReference>
<evidence type="ECO:0000256" key="1">
    <source>
        <dbReference type="ARBA" id="ARBA00004123"/>
    </source>
</evidence>
<dbReference type="InterPro" id="IPR036236">
    <property type="entry name" value="Znf_C2H2_sf"/>
</dbReference>
<evidence type="ECO:0000256" key="4">
    <source>
        <dbReference type="ARBA" id="ARBA00022737"/>
    </source>
</evidence>
<dbReference type="SMART" id="SM00355">
    <property type="entry name" value="ZnF_C2H2"/>
    <property type="match status" value="3"/>
</dbReference>
<dbReference type="PANTHER" id="PTHR23226">
    <property type="entry name" value="ZINC FINGER AND SCAN DOMAIN-CONTAINING"/>
    <property type="match status" value="1"/>
</dbReference>
<proteinExistence type="inferred from homology"/>
<evidence type="ECO:0000256" key="8">
    <source>
        <dbReference type="ARBA" id="ARBA00023125"/>
    </source>
</evidence>
<dbReference type="GO" id="GO:0005634">
    <property type="term" value="C:nucleus"/>
    <property type="evidence" value="ECO:0007669"/>
    <property type="project" value="UniProtKB-SubCell"/>
</dbReference>
<dbReference type="FunFam" id="3.30.160.60:FF:000755">
    <property type="entry name" value="zinc finger protein 174"/>
    <property type="match status" value="1"/>
</dbReference>
<dbReference type="Gene3D" id="3.30.160.60">
    <property type="entry name" value="Classic Zinc Finger"/>
    <property type="match status" value="3"/>
</dbReference>
<dbReference type="GO" id="GO:0008270">
    <property type="term" value="F:zinc ion binding"/>
    <property type="evidence" value="ECO:0007669"/>
    <property type="project" value="UniProtKB-KW"/>
</dbReference>
<dbReference type="PROSITE" id="PS00028">
    <property type="entry name" value="ZINC_FINGER_C2H2_1"/>
    <property type="match status" value="2"/>
</dbReference>
<feature type="non-terminal residue" evidence="14">
    <location>
        <position position="1"/>
    </location>
</feature>
<keyword evidence="9" id="KW-0804">Transcription</keyword>
<comment type="similarity">
    <text evidence="2">Belongs to the krueppel C2H2-type zinc-finger protein family.</text>
</comment>
<feature type="compositionally biased region" description="Basic and acidic residues" evidence="12">
    <location>
        <begin position="1"/>
        <end position="14"/>
    </location>
</feature>
<evidence type="ECO:0000313" key="15">
    <source>
        <dbReference type="Proteomes" id="UP000567624"/>
    </source>
</evidence>
<evidence type="ECO:0000256" key="9">
    <source>
        <dbReference type="ARBA" id="ARBA00023163"/>
    </source>
</evidence>
<evidence type="ECO:0000256" key="10">
    <source>
        <dbReference type="ARBA" id="ARBA00023242"/>
    </source>
</evidence>
<evidence type="ECO:0000256" key="7">
    <source>
        <dbReference type="ARBA" id="ARBA00023015"/>
    </source>
</evidence>
<feature type="domain" description="C2H2-type" evidence="13">
    <location>
        <begin position="115"/>
        <end position="142"/>
    </location>
</feature>
<dbReference type="PANTHER" id="PTHR23226:SF416">
    <property type="entry name" value="FI01424P"/>
    <property type="match status" value="1"/>
</dbReference>
<keyword evidence="4" id="KW-0677">Repeat</keyword>
<feature type="non-terminal residue" evidence="14">
    <location>
        <position position="165"/>
    </location>
</feature>
<name>A0A7K8QZP1_9PASS</name>
<dbReference type="Pfam" id="PF00096">
    <property type="entry name" value="zf-C2H2"/>
    <property type="match status" value="2"/>
</dbReference>
<keyword evidence="6" id="KW-0862">Zinc</keyword>
<dbReference type="FunFam" id="3.30.160.60:FF:000690">
    <property type="entry name" value="Zinc finger protein 354C"/>
    <property type="match status" value="1"/>
</dbReference>
<feature type="domain" description="C2H2-type" evidence="13">
    <location>
        <begin position="143"/>
        <end position="165"/>
    </location>
</feature>
<organism evidence="14 15">
    <name type="scientific">Smithornis capensis</name>
    <dbReference type="NCBI Taxonomy" id="363769"/>
    <lineage>
        <taxon>Eukaryota</taxon>
        <taxon>Metazoa</taxon>
        <taxon>Chordata</taxon>
        <taxon>Craniata</taxon>
        <taxon>Vertebrata</taxon>
        <taxon>Euteleostomi</taxon>
        <taxon>Archelosauria</taxon>
        <taxon>Archosauria</taxon>
        <taxon>Dinosauria</taxon>
        <taxon>Saurischia</taxon>
        <taxon>Theropoda</taxon>
        <taxon>Coelurosauria</taxon>
        <taxon>Aves</taxon>
        <taxon>Neognathae</taxon>
        <taxon>Neoaves</taxon>
        <taxon>Telluraves</taxon>
        <taxon>Australaves</taxon>
        <taxon>Passeriformes</taxon>
        <taxon>Eurylaimidae</taxon>
        <taxon>Smithornis</taxon>
    </lineage>
</organism>
<dbReference type="GO" id="GO:0000978">
    <property type="term" value="F:RNA polymerase II cis-regulatory region sequence-specific DNA binding"/>
    <property type="evidence" value="ECO:0007669"/>
    <property type="project" value="TreeGrafter"/>
</dbReference>
<feature type="region of interest" description="Disordered" evidence="12">
    <location>
        <begin position="1"/>
        <end position="53"/>
    </location>
</feature>
<accession>A0A7K8QZP1</accession>
<evidence type="ECO:0000259" key="13">
    <source>
        <dbReference type="PROSITE" id="PS50157"/>
    </source>
</evidence>
<dbReference type="AlphaFoldDB" id="A0A7K8QZP1"/>
<comment type="caution">
    <text evidence="14">The sequence shown here is derived from an EMBL/GenBank/DDBJ whole genome shotgun (WGS) entry which is preliminary data.</text>
</comment>
<keyword evidence="7" id="KW-0805">Transcription regulation</keyword>
<dbReference type="PROSITE" id="PS50157">
    <property type="entry name" value="ZINC_FINGER_C2H2_2"/>
    <property type="match status" value="3"/>
</dbReference>
<evidence type="ECO:0000256" key="2">
    <source>
        <dbReference type="ARBA" id="ARBA00006991"/>
    </source>
</evidence>
<evidence type="ECO:0000256" key="12">
    <source>
        <dbReference type="SAM" id="MobiDB-lite"/>
    </source>
</evidence>
<sequence length="165" mass="19313">RTESTEDHSPRESLVEEAVLSSSTAEEVNRDEKPQRSPRRRGSKPSPRCSEEERPTLCWEGSWRFMQSSGLMDHEQLQTREKPYKPFCCSDCGKMFNRNFHLVRHQCSHASERPYKWGECGKTFHCNVHLVTHWHIHTGKQLYECPKCGKSFKQSSGLISHRRTH</sequence>
<evidence type="ECO:0000256" key="5">
    <source>
        <dbReference type="ARBA" id="ARBA00022771"/>
    </source>
</evidence>
<gene>
    <name evidence="14" type="primary">Znf880</name>
    <name evidence="14" type="ORF">SMICAP_R05857</name>
</gene>
<evidence type="ECO:0000313" key="14">
    <source>
        <dbReference type="EMBL" id="NXF10082.1"/>
    </source>
</evidence>
<feature type="domain" description="C2H2-type" evidence="13">
    <location>
        <begin position="87"/>
        <end position="114"/>
    </location>
</feature>
<keyword evidence="10" id="KW-0539">Nucleus</keyword>
<dbReference type="SUPFAM" id="SSF57667">
    <property type="entry name" value="beta-beta-alpha zinc fingers"/>
    <property type="match status" value="2"/>
</dbReference>
<keyword evidence="3" id="KW-0479">Metal-binding</keyword>
<evidence type="ECO:0000256" key="6">
    <source>
        <dbReference type="ARBA" id="ARBA00022833"/>
    </source>
</evidence>
<evidence type="ECO:0000256" key="11">
    <source>
        <dbReference type="PROSITE-ProRule" id="PRU00042"/>
    </source>
</evidence>
<comment type="subcellular location">
    <subcellularLocation>
        <location evidence="1">Nucleus</location>
    </subcellularLocation>
</comment>
<keyword evidence="15" id="KW-1185">Reference proteome</keyword>
<keyword evidence="5 11" id="KW-0863">Zinc-finger</keyword>
<dbReference type="FunFam" id="3.30.160.60:FF:000060">
    <property type="entry name" value="zinc finger protein 436"/>
    <property type="match status" value="1"/>
</dbReference>
<dbReference type="GO" id="GO:0000981">
    <property type="term" value="F:DNA-binding transcription factor activity, RNA polymerase II-specific"/>
    <property type="evidence" value="ECO:0007669"/>
    <property type="project" value="TreeGrafter"/>
</dbReference>
<dbReference type="Proteomes" id="UP000567624">
    <property type="component" value="Unassembled WGS sequence"/>
</dbReference>
<keyword evidence="8" id="KW-0238">DNA-binding</keyword>
<evidence type="ECO:0000256" key="3">
    <source>
        <dbReference type="ARBA" id="ARBA00022723"/>
    </source>
</evidence>